<accession>A0A1T4L9P0</accession>
<dbReference type="OrthoDB" id="2178703at2"/>
<organism evidence="4 5">
    <name type="scientific">Pilibacter termitis</name>
    <dbReference type="NCBI Taxonomy" id="263852"/>
    <lineage>
        <taxon>Bacteria</taxon>
        <taxon>Bacillati</taxon>
        <taxon>Bacillota</taxon>
        <taxon>Bacilli</taxon>
        <taxon>Lactobacillales</taxon>
        <taxon>Enterococcaceae</taxon>
        <taxon>Pilibacter</taxon>
    </lineage>
</organism>
<evidence type="ECO:0000313" key="4">
    <source>
        <dbReference type="EMBL" id="SJZ51291.1"/>
    </source>
</evidence>
<feature type="compositionally biased region" description="Basic and acidic residues" evidence="1">
    <location>
        <begin position="50"/>
        <end position="73"/>
    </location>
</feature>
<sequence length="508" mass="56643">MKNFNRKLRSLFMLVIILFGQTGNLSVLAQVPEVSSDVEVTTTTPLEENSEVKEKQEQEEPQKTVQEDTKQEEPIQEAKYPSLAELEQDKNNSPPSQAPSVTPGEYFEKGYKPPKFEYVKGQDGQYYPKMVVNPRLRLGTSSDEVWLMMSDSMETFGWSSVPVSGSNWIYETNAPIMIRDQSYSGPGTPSGSNWIYGFCIQPTVPIYTGDKWTTVTADEQTVRSAIRGNMKVLWASALFNDWWLETHTNLDFTPQFVANYVIWDYLGVYNVDRVIQGNGQMAGIDTQKLKDYMADYKKYIDAWGLLPIFDKDPAVAQSVAVGKSITYNVTNGVDLRNYAVKTNGANVNYSISTDGKSITFTPTSNSLDGTITFERKGGLRCTPFLYSDPNKQNMLSAGLIDPVMRGFNLRVLKEGKLRVQKRSTENGGNHYNSNYSFAGAEYKVYTSNADAVGRGGNNVDTVTTDASGMSGYTTATLEYGKTYYVIETKAPTGYLLSNTVYTVTINDT</sequence>
<keyword evidence="5" id="KW-1185">Reference proteome</keyword>
<protein>
    <submittedName>
        <fullName evidence="4">Cna protein B-type domain-containing protein</fullName>
    </submittedName>
</protein>
<feature type="region of interest" description="Disordered" evidence="1">
    <location>
        <begin position="34"/>
        <end position="76"/>
    </location>
</feature>
<dbReference type="InterPro" id="IPR041033">
    <property type="entry name" value="SpaA_PFL_dom_1"/>
</dbReference>
<dbReference type="AlphaFoldDB" id="A0A1T4L9P0"/>
<evidence type="ECO:0000256" key="1">
    <source>
        <dbReference type="SAM" id="MobiDB-lite"/>
    </source>
</evidence>
<dbReference type="Gene3D" id="2.60.40.10">
    <property type="entry name" value="Immunoglobulins"/>
    <property type="match status" value="1"/>
</dbReference>
<feature type="chain" id="PRO_5012301174" evidence="2">
    <location>
        <begin position="30"/>
        <end position="508"/>
    </location>
</feature>
<keyword evidence="2" id="KW-0732">Signal</keyword>
<dbReference type="Pfam" id="PF17802">
    <property type="entry name" value="SpaA"/>
    <property type="match status" value="1"/>
</dbReference>
<dbReference type="Proteomes" id="UP000190328">
    <property type="component" value="Unassembled WGS sequence"/>
</dbReference>
<feature type="compositionally biased region" description="Low complexity" evidence="1">
    <location>
        <begin position="34"/>
        <end position="47"/>
    </location>
</feature>
<reference evidence="4 5" key="1">
    <citation type="submission" date="2017-02" db="EMBL/GenBank/DDBJ databases">
        <authorList>
            <person name="Peterson S.W."/>
        </authorList>
    </citation>
    <scope>NUCLEOTIDE SEQUENCE [LARGE SCALE GENOMIC DNA]</scope>
    <source>
        <strain evidence="4 5">ATCC BAA-1030</strain>
    </source>
</reference>
<evidence type="ECO:0000313" key="5">
    <source>
        <dbReference type="Proteomes" id="UP000190328"/>
    </source>
</evidence>
<evidence type="ECO:0000259" key="3">
    <source>
        <dbReference type="Pfam" id="PF17802"/>
    </source>
</evidence>
<evidence type="ECO:0000256" key="2">
    <source>
        <dbReference type="SAM" id="SignalP"/>
    </source>
</evidence>
<dbReference type="RefSeq" id="WP_078806531.1">
    <property type="nucleotide sequence ID" value="NZ_FUXI01000005.1"/>
</dbReference>
<dbReference type="InterPro" id="IPR013783">
    <property type="entry name" value="Ig-like_fold"/>
</dbReference>
<feature type="domain" description="SpaA-like prealbumin fold" evidence="3">
    <location>
        <begin position="436"/>
        <end position="507"/>
    </location>
</feature>
<gene>
    <name evidence="4" type="ORF">SAMN02745116_00571</name>
</gene>
<feature type="compositionally biased region" description="Polar residues" evidence="1">
    <location>
        <begin position="91"/>
        <end position="100"/>
    </location>
</feature>
<dbReference type="EMBL" id="FUXI01000005">
    <property type="protein sequence ID" value="SJZ51291.1"/>
    <property type="molecule type" value="Genomic_DNA"/>
</dbReference>
<feature type="region of interest" description="Disordered" evidence="1">
    <location>
        <begin position="87"/>
        <end position="106"/>
    </location>
</feature>
<proteinExistence type="predicted"/>
<feature type="signal peptide" evidence="2">
    <location>
        <begin position="1"/>
        <end position="29"/>
    </location>
</feature>
<name>A0A1T4L9P0_9ENTE</name>
<dbReference type="STRING" id="263852.SAMN02745116_00571"/>